<dbReference type="STRING" id="1884261.A0A5C3QP52"/>
<dbReference type="Gene3D" id="3.40.50.1820">
    <property type="entry name" value="alpha/beta hydrolase"/>
    <property type="match status" value="1"/>
</dbReference>
<evidence type="ECO:0000313" key="3">
    <source>
        <dbReference type="Proteomes" id="UP000305067"/>
    </source>
</evidence>
<reference evidence="2 3" key="1">
    <citation type="journal article" date="2019" name="Nat. Ecol. Evol.">
        <title>Megaphylogeny resolves global patterns of mushroom evolution.</title>
        <authorList>
            <person name="Varga T."/>
            <person name="Krizsan K."/>
            <person name="Foldi C."/>
            <person name="Dima B."/>
            <person name="Sanchez-Garcia M."/>
            <person name="Sanchez-Ramirez S."/>
            <person name="Szollosi G.J."/>
            <person name="Szarkandi J.G."/>
            <person name="Papp V."/>
            <person name="Albert L."/>
            <person name="Andreopoulos W."/>
            <person name="Angelini C."/>
            <person name="Antonin V."/>
            <person name="Barry K.W."/>
            <person name="Bougher N.L."/>
            <person name="Buchanan P."/>
            <person name="Buyck B."/>
            <person name="Bense V."/>
            <person name="Catcheside P."/>
            <person name="Chovatia M."/>
            <person name="Cooper J."/>
            <person name="Damon W."/>
            <person name="Desjardin D."/>
            <person name="Finy P."/>
            <person name="Geml J."/>
            <person name="Haridas S."/>
            <person name="Hughes K."/>
            <person name="Justo A."/>
            <person name="Karasinski D."/>
            <person name="Kautmanova I."/>
            <person name="Kiss B."/>
            <person name="Kocsube S."/>
            <person name="Kotiranta H."/>
            <person name="LaButti K.M."/>
            <person name="Lechner B.E."/>
            <person name="Liimatainen K."/>
            <person name="Lipzen A."/>
            <person name="Lukacs Z."/>
            <person name="Mihaltcheva S."/>
            <person name="Morgado L.N."/>
            <person name="Niskanen T."/>
            <person name="Noordeloos M.E."/>
            <person name="Ohm R.A."/>
            <person name="Ortiz-Santana B."/>
            <person name="Ovrebo C."/>
            <person name="Racz N."/>
            <person name="Riley R."/>
            <person name="Savchenko A."/>
            <person name="Shiryaev A."/>
            <person name="Soop K."/>
            <person name="Spirin V."/>
            <person name="Szebenyi C."/>
            <person name="Tomsovsky M."/>
            <person name="Tulloss R.E."/>
            <person name="Uehling J."/>
            <person name="Grigoriev I.V."/>
            <person name="Vagvolgyi C."/>
            <person name="Papp T."/>
            <person name="Martin F.M."/>
            <person name="Miettinen O."/>
            <person name="Hibbett D.S."/>
            <person name="Nagy L.G."/>
        </authorList>
    </citation>
    <scope>NUCLEOTIDE SEQUENCE [LARGE SCALE GENOMIC DNA]</scope>
    <source>
        <strain evidence="2 3">CBS 309.79</strain>
    </source>
</reference>
<dbReference type="AlphaFoldDB" id="A0A5C3QP52"/>
<dbReference type="SUPFAM" id="SSF53474">
    <property type="entry name" value="alpha/beta-Hydrolases"/>
    <property type="match status" value="1"/>
</dbReference>
<dbReference type="EMBL" id="ML178819">
    <property type="protein sequence ID" value="TFL03765.1"/>
    <property type="molecule type" value="Genomic_DNA"/>
</dbReference>
<proteinExistence type="predicted"/>
<organism evidence="2 3">
    <name type="scientific">Pterulicium gracile</name>
    <dbReference type="NCBI Taxonomy" id="1884261"/>
    <lineage>
        <taxon>Eukaryota</taxon>
        <taxon>Fungi</taxon>
        <taxon>Dikarya</taxon>
        <taxon>Basidiomycota</taxon>
        <taxon>Agaricomycotina</taxon>
        <taxon>Agaricomycetes</taxon>
        <taxon>Agaricomycetidae</taxon>
        <taxon>Agaricales</taxon>
        <taxon>Pleurotineae</taxon>
        <taxon>Pterulaceae</taxon>
        <taxon>Pterulicium</taxon>
    </lineage>
</organism>
<dbReference type="InterPro" id="IPR003140">
    <property type="entry name" value="PLipase/COase/thioEstase"/>
</dbReference>
<dbReference type="Proteomes" id="UP000305067">
    <property type="component" value="Unassembled WGS sequence"/>
</dbReference>
<dbReference type="OrthoDB" id="437457at2759"/>
<dbReference type="GO" id="GO:0016787">
    <property type="term" value="F:hydrolase activity"/>
    <property type="evidence" value="ECO:0007669"/>
    <property type="project" value="InterPro"/>
</dbReference>
<feature type="domain" description="Phospholipase/carboxylesterase/thioesterase" evidence="1">
    <location>
        <begin position="13"/>
        <end position="126"/>
    </location>
</feature>
<name>A0A5C3QP52_9AGAR</name>
<keyword evidence="3" id="KW-1185">Reference proteome</keyword>
<evidence type="ECO:0000313" key="2">
    <source>
        <dbReference type="EMBL" id="TFL03765.1"/>
    </source>
</evidence>
<dbReference type="InterPro" id="IPR029058">
    <property type="entry name" value="AB_hydrolase_fold"/>
</dbReference>
<gene>
    <name evidence="2" type="ORF">BDV98DRAFT_525340</name>
</gene>
<sequence>MPVLFTYTPSDDGTDENLLILLHGLGDTHVQFGKLGKSLKLPQTATLAICAPLQLPYFDTPAFQWYPSFTLLGEPITHPNPSSAVTLLSTVFTYLTSEACGWEAEKVHLFGFGQGGTVCVEFGLVHWQQQLAKWRGGNGTGAGLGSITTIAGPLISFPTLSKLSHTPLLVFHRAPSQAVSPGNDIGGEGNEMTLPASAFTAFRKGYANIQETRGGAKGGMPASTGEWEPIMRFWSERLGRRREEGLYEVLSGRTPI</sequence>
<accession>A0A5C3QP52</accession>
<protein>
    <recommendedName>
        <fullName evidence="1">Phospholipase/carboxylesterase/thioesterase domain-containing protein</fullName>
    </recommendedName>
</protein>
<evidence type="ECO:0000259" key="1">
    <source>
        <dbReference type="Pfam" id="PF02230"/>
    </source>
</evidence>
<dbReference type="Pfam" id="PF02230">
    <property type="entry name" value="Abhydrolase_2"/>
    <property type="match status" value="1"/>
</dbReference>